<feature type="domain" description="VTT" evidence="7">
    <location>
        <begin position="64"/>
        <end position="181"/>
    </location>
</feature>
<dbReference type="OrthoDB" id="9812980at2"/>
<keyword evidence="4 6" id="KW-1133">Transmembrane helix</keyword>
<evidence type="ECO:0000256" key="5">
    <source>
        <dbReference type="ARBA" id="ARBA00023136"/>
    </source>
</evidence>
<dbReference type="PANTHER" id="PTHR42709">
    <property type="entry name" value="ALKALINE PHOSPHATASE LIKE PROTEIN"/>
    <property type="match status" value="1"/>
</dbReference>
<evidence type="ECO:0000256" key="3">
    <source>
        <dbReference type="ARBA" id="ARBA00022692"/>
    </source>
</evidence>
<evidence type="ECO:0000313" key="9">
    <source>
        <dbReference type="Proteomes" id="UP000317557"/>
    </source>
</evidence>
<evidence type="ECO:0000256" key="4">
    <source>
        <dbReference type="ARBA" id="ARBA00022989"/>
    </source>
</evidence>
<evidence type="ECO:0000313" key="8">
    <source>
        <dbReference type="EMBL" id="SMO74344.1"/>
    </source>
</evidence>
<organism evidence="8 9">
    <name type="scientific">Gracilimonas mengyeensis</name>
    <dbReference type="NCBI Taxonomy" id="1302730"/>
    <lineage>
        <taxon>Bacteria</taxon>
        <taxon>Pseudomonadati</taxon>
        <taxon>Balneolota</taxon>
        <taxon>Balneolia</taxon>
        <taxon>Balneolales</taxon>
        <taxon>Balneolaceae</taxon>
        <taxon>Gracilimonas</taxon>
    </lineage>
</organism>
<dbReference type="Proteomes" id="UP000317557">
    <property type="component" value="Unassembled WGS sequence"/>
</dbReference>
<dbReference type="GO" id="GO:0005886">
    <property type="term" value="C:plasma membrane"/>
    <property type="evidence" value="ECO:0007669"/>
    <property type="project" value="UniProtKB-SubCell"/>
</dbReference>
<dbReference type="Pfam" id="PF09335">
    <property type="entry name" value="VTT_dom"/>
    <property type="match status" value="1"/>
</dbReference>
<protein>
    <submittedName>
        <fullName evidence="8">Membrane protein DedA, SNARE-associated domain</fullName>
    </submittedName>
</protein>
<feature type="transmembrane region" description="Helical" evidence="6">
    <location>
        <begin position="161"/>
        <end position="179"/>
    </location>
</feature>
<dbReference type="PANTHER" id="PTHR42709:SF6">
    <property type="entry name" value="UNDECAPRENYL PHOSPHATE TRANSPORTER A"/>
    <property type="match status" value="1"/>
</dbReference>
<keyword evidence="5 6" id="KW-0472">Membrane</keyword>
<feature type="transmembrane region" description="Helical" evidence="6">
    <location>
        <begin position="7"/>
        <end position="30"/>
    </location>
</feature>
<evidence type="ECO:0000259" key="7">
    <source>
        <dbReference type="Pfam" id="PF09335"/>
    </source>
</evidence>
<feature type="transmembrane region" description="Helical" evidence="6">
    <location>
        <begin position="79"/>
        <end position="100"/>
    </location>
</feature>
<dbReference type="RefSeq" id="WP_142454708.1">
    <property type="nucleotide sequence ID" value="NZ_FXTP01000009.1"/>
</dbReference>
<keyword evidence="2" id="KW-1003">Cell membrane</keyword>
<evidence type="ECO:0000256" key="2">
    <source>
        <dbReference type="ARBA" id="ARBA00022475"/>
    </source>
</evidence>
<keyword evidence="3 6" id="KW-0812">Transmembrane</keyword>
<reference evidence="8 9" key="1">
    <citation type="submission" date="2017-05" db="EMBL/GenBank/DDBJ databases">
        <authorList>
            <person name="Varghese N."/>
            <person name="Submissions S."/>
        </authorList>
    </citation>
    <scope>NUCLEOTIDE SEQUENCE [LARGE SCALE GENOMIC DNA]</scope>
    <source>
        <strain evidence="8 9">DSM 21985</strain>
    </source>
</reference>
<accession>A0A521DRK2</accession>
<comment type="subcellular location">
    <subcellularLocation>
        <location evidence="1">Cell membrane</location>
        <topology evidence="1">Multi-pass membrane protein</topology>
    </subcellularLocation>
</comment>
<proteinExistence type="predicted"/>
<name>A0A521DRK2_9BACT</name>
<feature type="transmembrane region" description="Helical" evidence="6">
    <location>
        <begin position="129"/>
        <end position="154"/>
    </location>
</feature>
<dbReference type="EMBL" id="FXTP01000009">
    <property type="protein sequence ID" value="SMO74344.1"/>
    <property type="molecule type" value="Genomic_DNA"/>
</dbReference>
<gene>
    <name evidence="8" type="ORF">SAMN06265219_10962</name>
</gene>
<feature type="transmembrane region" description="Helical" evidence="6">
    <location>
        <begin position="191"/>
        <end position="209"/>
    </location>
</feature>
<dbReference type="InterPro" id="IPR051311">
    <property type="entry name" value="DedA_domain"/>
</dbReference>
<feature type="transmembrane region" description="Helical" evidence="6">
    <location>
        <begin position="50"/>
        <end position="72"/>
    </location>
</feature>
<dbReference type="AlphaFoldDB" id="A0A521DRK2"/>
<dbReference type="InterPro" id="IPR032816">
    <property type="entry name" value="VTT_dom"/>
</dbReference>
<evidence type="ECO:0000256" key="1">
    <source>
        <dbReference type="ARBA" id="ARBA00004651"/>
    </source>
</evidence>
<evidence type="ECO:0000256" key="6">
    <source>
        <dbReference type="SAM" id="Phobius"/>
    </source>
</evidence>
<keyword evidence="9" id="KW-1185">Reference proteome</keyword>
<sequence>MKDLAKLILVLATAFASTFLIANLTGVLTIEQSKLWLQSAQDLSPLLVGSLVILLLFSDLFVAVPTLTITILSGYFLGFPYGGISAIAGMFLAGIAGYAISSRYGDVLFSFIVRDEQRRIEAKETFQQYGFVMILMSRAVPIFPEVSACLAGITGMSFSRFLTAWLLSSVPYALIASYAGSVSSLDNPMPAIYTTIGLTAVLWGSWFVFRRYHQTQQA</sequence>